<keyword evidence="2" id="KW-1185">Reference proteome</keyword>
<dbReference type="OrthoDB" id="7696556at2759"/>
<accession>A0A8J2EI04</accession>
<gene>
    <name evidence="1" type="ORF">HICCMSTLAB_LOCUS221</name>
</gene>
<dbReference type="EMBL" id="CAJNRD030001086">
    <property type="protein sequence ID" value="CAG5073090.1"/>
    <property type="molecule type" value="Genomic_DNA"/>
</dbReference>
<sequence length="246" mass="28062">MTQNNWSSLNNNRVDSSIKVLKKYKTSRYCSIILQVNTSLHGSILNNGKIRYGWNSYKVYNHISVIRCYKCWGLNHTANKCTKDEKCRKCGEHHHENQCNSLVKKCVNCIELVNKQKDENIDVHHEATNLKVVQKKLSTLSILAVNVCGLLKHKDDIDLLISDHKPDILCLNETHVIADILDDEITFANYDSVRTDSNNSRTGGVVTYILKNIKFSVVFNSSEASENTWLHCIEIKGISGKFYLCN</sequence>
<reference evidence="1" key="1">
    <citation type="submission" date="2021-04" db="EMBL/GenBank/DDBJ databases">
        <authorList>
            <person name="Chebbi M.A.C M."/>
        </authorList>
    </citation>
    <scope>NUCLEOTIDE SEQUENCE</scope>
</reference>
<dbReference type="Proteomes" id="UP000786811">
    <property type="component" value="Unassembled WGS sequence"/>
</dbReference>
<dbReference type="InterPro" id="IPR036691">
    <property type="entry name" value="Endo/exonu/phosph_ase_sf"/>
</dbReference>
<proteinExistence type="predicted"/>
<comment type="caution">
    <text evidence="1">The sequence shown here is derived from an EMBL/GenBank/DDBJ whole genome shotgun (WGS) entry which is preliminary data.</text>
</comment>
<dbReference type="Gene3D" id="3.60.10.10">
    <property type="entry name" value="Endonuclease/exonuclease/phosphatase"/>
    <property type="match status" value="1"/>
</dbReference>
<dbReference type="SUPFAM" id="SSF56219">
    <property type="entry name" value="DNase I-like"/>
    <property type="match status" value="1"/>
</dbReference>
<feature type="non-terminal residue" evidence="1">
    <location>
        <position position="1"/>
    </location>
</feature>
<protein>
    <submittedName>
        <fullName evidence="1">Uncharacterized protein</fullName>
    </submittedName>
</protein>
<evidence type="ECO:0000313" key="1">
    <source>
        <dbReference type="EMBL" id="CAG5073090.1"/>
    </source>
</evidence>
<name>A0A8J2EI04_COTCN</name>
<evidence type="ECO:0000313" key="2">
    <source>
        <dbReference type="Proteomes" id="UP000786811"/>
    </source>
</evidence>
<organism evidence="1 2">
    <name type="scientific">Cotesia congregata</name>
    <name type="common">Parasitoid wasp</name>
    <name type="synonym">Apanteles congregatus</name>
    <dbReference type="NCBI Taxonomy" id="51543"/>
    <lineage>
        <taxon>Eukaryota</taxon>
        <taxon>Metazoa</taxon>
        <taxon>Ecdysozoa</taxon>
        <taxon>Arthropoda</taxon>
        <taxon>Hexapoda</taxon>
        <taxon>Insecta</taxon>
        <taxon>Pterygota</taxon>
        <taxon>Neoptera</taxon>
        <taxon>Endopterygota</taxon>
        <taxon>Hymenoptera</taxon>
        <taxon>Apocrita</taxon>
        <taxon>Ichneumonoidea</taxon>
        <taxon>Braconidae</taxon>
        <taxon>Microgastrinae</taxon>
        <taxon>Cotesia</taxon>
    </lineage>
</organism>
<dbReference type="AlphaFoldDB" id="A0A8J2EI04"/>